<proteinExistence type="inferred from homology"/>
<evidence type="ECO:0000256" key="1">
    <source>
        <dbReference type="ARBA" id="ARBA00007118"/>
    </source>
</evidence>
<dbReference type="PANTHER" id="PTHR43673">
    <property type="entry name" value="NAD(P)H NITROREDUCTASE YDGI-RELATED"/>
    <property type="match status" value="1"/>
</dbReference>
<protein>
    <submittedName>
        <fullName evidence="4">Nitroreductase</fullName>
    </submittedName>
</protein>
<dbReference type="RefSeq" id="WP_092035616.1">
    <property type="nucleotide sequence ID" value="NZ_FOOK01000002.1"/>
</dbReference>
<dbReference type="OrthoDB" id="9782629at2"/>
<dbReference type="STRING" id="201973.SAMN04488025_102189"/>
<dbReference type="InterPro" id="IPR000415">
    <property type="entry name" value="Nitroreductase-like"/>
</dbReference>
<dbReference type="Gene3D" id="3.40.109.10">
    <property type="entry name" value="NADH Oxidase"/>
    <property type="match status" value="1"/>
</dbReference>
<dbReference type="Proteomes" id="UP000198661">
    <property type="component" value="Unassembled WGS sequence"/>
</dbReference>
<dbReference type="InterPro" id="IPR029479">
    <property type="entry name" value="Nitroreductase"/>
</dbReference>
<evidence type="ECO:0000259" key="3">
    <source>
        <dbReference type="Pfam" id="PF00881"/>
    </source>
</evidence>
<reference evidence="5" key="1">
    <citation type="submission" date="2016-10" db="EMBL/GenBank/DDBJ databases">
        <authorList>
            <person name="Varghese N."/>
            <person name="Submissions S."/>
        </authorList>
    </citation>
    <scope>NUCLEOTIDE SEQUENCE [LARGE SCALE GENOMIC DNA]</scope>
    <source>
        <strain evidence="5">DSM 44945</strain>
    </source>
</reference>
<keyword evidence="2" id="KW-0560">Oxidoreductase</keyword>
<dbReference type="EMBL" id="FOOK01000002">
    <property type="protein sequence ID" value="SFF68574.1"/>
    <property type="molecule type" value="Genomic_DNA"/>
</dbReference>
<comment type="similarity">
    <text evidence="1">Belongs to the nitroreductase family.</text>
</comment>
<gene>
    <name evidence="4" type="ORF">SAMN04488025_102189</name>
</gene>
<evidence type="ECO:0000313" key="5">
    <source>
        <dbReference type="Proteomes" id="UP000198661"/>
    </source>
</evidence>
<dbReference type="AlphaFoldDB" id="A0A1I2KNK8"/>
<feature type="domain" description="Nitroreductase" evidence="3">
    <location>
        <begin position="23"/>
        <end position="80"/>
    </location>
</feature>
<evidence type="ECO:0000256" key="2">
    <source>
        <dbReference type="ARBA" id="ARBA00023002"/>
    </source>
</evidence>
<evidence type="ECO:0000313" key="4">
    <source>
        <dbReference type="EMBL" id="SFF68574.1"/>
    </source>
</evidence>
<dbReference type="SUPFAM" id="SSF55469">
    <property type="entry name" value="FMN-dependent nitroreductase-like"/>
    <property type="match status" value="1"/>
</dbReference>
<sequence length="201" mass="23102">MGKATTSSFPRQAEHDIDPVYLNRWSPRSFLDKDVPEELLWSLLEAARWAPSAYNLQPWRFIIARTPEDRERFYTFISEFNLSWCRKAPVLVLMLSQRVSERGENFSHAFDAGAAWGFLALEAVRKGLITHPMTGFDMKKARETLGVPDEYAIQALIAIGYQGPREALPEELREREQPSQRRPLDSLVYEGMFGQKPAGRK</sequence>
<dbReference type="Pfam" id="PF00881">
    <property type="entry name" value="Nitroreductase"/>
    <property type="match status" value="1"/>
</dbReference>
<dbReference type="PANTHER" id="PTHR43673:SF10">
    <property type="entry name" value="NADH DEHYDROGENASE_NAD(P)H NITROREDUCTASE XCC3605-RELATED"/>
    <property type="match status" value="1"/>
</dbReference>
<dbReference type="CDD" id="cd02138">
    <property type="entry name" value="TdsD-like"/>
    <property type="match status" value="1"/>
</dbReference>
<accession>A0A1I2KNK8</accession>
<organism evidence="4 5">
    <name type="scientific">Planifilum fulgidum</name>
    <dbReference type="NCBI Taxonomy" id="201973"/>
    <lineage>
        <taxon>Bacteria</taxon>
        <taxon>Bacillati</taxon>
        <taxon>Bacillota</taxon>
        <taxon>Bacilli</taxon>
        <taxon>Bacillales</taxon>
        <taxon>Thermoactinomycetaceae</taxon>
        <taxon>Planifilum</taxon>
    </lineage>
</organism>
<name>A0A1I2KNK8_9BACL</name>
<keyword evidence="5" id="KW-1185">Reference proteome</keyword>
<dbReference type="GO" id="GO:0016491">
    <property type="term" value="F:oxidoreductase activity"/>
    <property type="evidence" value="ECO:0007669"/>
    <property type="project" value="UniProtKB-KW"/>
</dbReference>